<evidence type="ECO:0000313" key="2">
    <source>
        <dbReference type="Proteomes" id="UP001057402"/>
    </source>
</evidence>
<evidence type="ECO:0000313" key="1">
    <source>
        <dbReference type="EMBL" id="KAI4320236.1"/>
    </source>
</evidence>
<protein>
    <submittedName>
        <fullName evidence="1">Uncharacterized protein</fullName>
    </submittedName>
</protein>
<dbReference type="Proteomes" id="UP001057402">
    <property type="component" value="Chromosome 10"/>
</dbReference>
<comment type="caution">
    <text evidence="1">The sequence shown here is derived from an EMBL/GenBank/DDBJ whole genome shotgun (WGS) entry which is preliminary data.</text>
</comment>
<dbReference type="EMBL" id="CM042889">
    <property type="protein sequence ID" value="KAI4320236.1"/>
    <property type="molecule type" value="Genomic_DNA"/>
</dbReference>
<reference evidence="2" key="1">
    <citation type="journal article" date="2023" name="Front. Plant Sci.">
        <title>Chromosomal-level genome assembly of Melastoma candidum provides insights into trichome evolution.</title>
        <authorList>
            <person name="Zhong Y."/>
            <person name="Wu W."/>
            <person name="Sun C."/>
            <person name="Zou P."/>
            <person name="Liu Y."/>
            <person name="Dai S."/>
            <person name="Zhou R."/>
        </authorList>
    </citation>
    <scope>NUCLEOTIDE SEQUENCE [LARGE SCALE GENOMIC DNA]</scope>
</reference>
<keyword evidence="2" id="KW-1185">Reference proteome</keyword>
<name>A0ACB9MBG9_9MYRT</name>
<proteinExistence type="predicted"/>
<gene>
    <name evidence="1" type="ORF">MLD38_033738</name>
</gene>
<organism evidence="1 2">
    <name type="scientific">Melastoma candidum</name>
    <dbReference type="NCBI Taxonomy" id="119954"/>
    <lineage>
        <taxon>Eukaryota</taxon>
        <taxon>Viridiplantae</taxon>
        <taxon>Streptophyta</taxon>
        <taxon>Embryophyta</taxon>
        <taxon>Tracheophyta</taxon>
        <taxon>Spermatophyta</taxon>
        <taxon>Magnoliopsida</taxon>
        <taxon>eudicotyledons</taxon>
        <taxon>Gunneridae</taxon>
        <taxon>Pentapetalae</taxon>
        <taxon>rosids</taxon>
        <taxon>malvids</taxon>
        <taxon>Myrtales</taxon>
        <taxon>Melastomataceae</taxon>
        <taxon>Melastomatoideae</taxon>
        <taxon>Melastomateae</taxon>
        <taxon>Melastoma</taxon>
    </lineage>
</organism>
<accession>A0ACB9MBG9</accession>
<sequence>MSSNSRTLLPVGKVVILVVLFLIPLLLVMVRSTFLLPSSLPPPPLPTTTTISISELKPLDGPALPTPKPCNKTPPSLARALVHYATTKVIPQQTLEEVSFTLQLLIDKSPCNFLVFGLGHDSLMWSSLNHRGRTVFLEEDQSWIQQMAEKLPSMEAYHVQYPTKVHQWKELMKIGLGRPCQEVIDPRLSKCSLAHKGFPEDIYDVEWDLIMVDAPTGYHEKAPGRMTVIYTVGLMAKNRGSGETDVFVHDVDRPIEDEFSRAFLCKGYMREQAGLLRHFTIPSHKQHIGQPFCPPS</sequence>